<dbReference type="AlphaFoldDB" id="A0AAU9ET99"/>
<dbReference type="Pfam" id="PF00041">
    <property type="entry name" value="fn3"/>
    <property type="match status" value="1"/>
</dbReference>
<feature type="domain" description="Fibronectin type-III" evidence="2">
    <location>
        <begin position="260"/>
        <end position="352"/>
    </location>
</feature>
<feature type="signal peptide" evidence="1">
    <location>
        <begin position="1"/>
        <end position="22"/>
    </location>
</feature>
<organism evidence="3 4">
    <name type="scientific">Desulfoferula mesophila</name>
    <dbReference type="NCBI Taxonomy" id="3058419"/>
    <lineage>
        <taxon>Bacteria</taxon>
        <taxon>Pseudomonadati</taxon>
        <taxon>Thermodesulfobacteriota</taxon>
        <taxon>Desulfarculia</taxon>
        <taxon>Desulfarculales</taxon>
        <taxon>Desulfarculaceae</taxon>
        <taxon>Desulfoferula</taxon>
    </lineage>
</organism>
<keyword evidence="4" id="KW-1185">Reference proteome</keyword>
<dbReference type="PROSITE" id="PS51257">
    <property type="entry name" value="PROKAR_LIPOPROTEIN"/>
    <property type="match status" value="1"/>
</dbReference>
<dbReference type="KEGG" id="dmp:FAK_20160"/>
<proteinExistence type="predicted"/>
<protein>
    <recommendedName>
        <fullName evidence="2">Fibronectin type-III domain-containing protein</fullName>
    </recommendedName>
</protein>
<dbReference type="SMART" id="SM00060">
    <property type="entry name" value="FN3"/>
    <property type="match status" value="2"/>
</dbReference>
<evidence type="ECO:0000313" key="3">
    <source>
        <dbReference type="EMBL" id="BEQ14950.1"/>
    </source>
</evidence>
<accession>A0AAU9ET99</accession>
<dbReference type="Proteomes" id="UP001366166">
    <property type="component" value="Chromosome"/>
</dbReference>
<dbReference type="InterPro" id="IPR003961">
    <property type="entry name" value="FN3_dom"/>
</dbReference>
<gene>
    <name evidence="3" type="ORF">FAK_20160</name>
</gene>
<evidence type="ECO:0000259" key="2">
    <source>
        <dbReference type="PROSITE" id="PS50853"/>
    </source>
</evidence>
<sequence>MAIRLRAVALVLVISAAMFAVACGVKSNPIPSSLLVPAPPSSVALKSTAEGMLISFNVPSAKDASRAIEDIKIYYGYLPLTGDPACPPCPPRLRKFYDFTLAKGKSKVDPMEGGRFSYLDTAAPMNMEAVYQVVLTDGAGRESKPSHLARMPRLVPAGAPLNLKATSGDQEVILAWDAVRASVNGKTLTDISGYIVVRKGPDGTKQLNERPLTVPMLKDQTVNNGKDYSYQVFATRAYRDHNLPGQGSQWVKAAPKDMQPPAPPSDLAGASTAEGIYLRFTPSPDVDVAGYNVYRKTKGGQWSKLNASLLVENVYIDKGVKPEKTYYYRVQAQDEAGNLSQFSEEMDIVHLP</sequence>
<dbReference type="InterPro" id="IPR013783">
    <property type="entry name" value="Ig-like_fold"/>
</dbReference>
<dbReference type="InterPro" id="IPR036116">
    <property type="entry name" value="FN3_sf"/>
</dbReference>
<name>A0AAU9ET99_9BACT</name>
<feature type="chain" id="PRO_5043504873" description="Fibronectin type-III domain-containing protein" evidence="1">
    <location>
        <begin position="23"/>
        <end position="352"/>
    </location>
</feature>
<dbReference type="CDD" id="cd00063">
    <property type="entry name" value="FN3"/>
    <property type="match status" value="1"/>
</dbReference>
<dbReference type="EMBL" id="AP028679">
    <property type="protein sequence ID" value="BEQ14950.1"/>
    <property type="molecule type" value="Genomic_DNA"/>
</dbReference>
<dbReference type="SUPFAM" id="SSF49265">
    <property type="entry name" value="Fibronectin type III"/>
    <property type="match status" value="1"/>
</dbReference>
<evidence type="ECO:0000313" key="4">
    <source>
        <dbReference type="Proteomes" id="UP001366166"/>
    </source>
</evidence>
<dbReference type="PROSITE" id="PS50853">
    <property type="entry name" value="FN3"/>
    <property type="match status" value="1"/>
</dbReference>
<dbReference type="Gene3D" id="2.60.40.10">
    <property type="entry name" value="Immunoglobulins"/>
    <property type="match status" value="2"/>
</dbReference>
<reference evidence="4" key="1">
    <citation type="journal article" date="2023" name="Arch. Microbiol.">
        <title>Desulfoferula mesophilus gen. nov. sp. nov., a mesophilic sulfate-reducing bacterium isolated from a brackish lake sediment.</title>
        <authorList>
            <person name="Watanabe T."/>
            <person name="Yabe T."/>
            <person name="Tsuji J.M."/>
            <person name="Fukui M."/>
        </authorList>
    </citation>
    <scope>NUCLEOTIDE SEQUENCE [LARGE SCALE GENOMIC DNA]</scope>
    <source>
        <strain evidence="4">12FAK</strain>
    </source>
</reference>
<keyword evidence="1" id="KW-0732">Signal</keyword>
<evidence type="ECO:0000256" key="1">
    <source>
        <dbReference type="SAM" id="SignalP"/>
    </source>
</evidence>